<sequence length="154" mass="17450">MLNLDLGTSYTNVVSLLKDCEISENVFQIDNSCPIRLDISSDEAVIRFKMMEDQSYGWQSDVALLYFKSGNLKSITIYFREKYSYRGLICGKVGLGDEIRDLKEYFALEYDDVDEVFYAFNDGRSSGLELHGTSCDLSVDPAQKIGAMKVFLVD</sequence>
<dbReference type="EMBL" id="MCAS01000023">
    <property type="protein sequence ID" value="RKF43496.1"/>
    <property type="molecule type" value="Genomic_DNA"/>
</dbReference>
<gene>
    <name evidence="1" type="ORF">BCY88_05810</name>
</gene>
<accession>A0A3R7HFZ7</accession>
<organism evidence="1 2">
    <name type="scientific">Paraburkholderia fungorum</name>
    <dbReference type="NCBI Taxonomy" id="134537"/>
    <lineage>
        <taxon>Bacteria</taxon>
        <taxon>Pseudomonadati</taxon>
        <taxon>Pseudomonadota</taxon>
        <taxon>Betaproteobacteria</taxon>
        <taxon>Burkholderiales</taxon>
        <taxon>Burkholderiaceae</taxon>
        <taxon>Paraburkholderia</taxon>
    </lineage>
</organism>
<evidence type="ECO:0000313" key="1">
    <source>
        <dbReference type="EMBL" id="RKF43496.1"/>
    </source>
</evidence>
<evidence type="ECO:0000313" key="2">
    <source>
        <dbReference type="Proteomes" id="UP000283709"/>
    </source>
</evidence>
<proteinExistence type="predicted"/>
<dbReference type="AlphaFoldDB" id="A0A3R7HFZ7"/>
<dbReference type="Proteomes" id="UP000283709">
    <property type="component" value="Unassembled WGS sequence"/>
</dbReference>
<reference evidence="1 2" key="1">
    <citation type="submission" date="2016-07" db="EMBL/GenBank/DDBJ databases">
        <title>Genome analysis of Burkholderia fungorum ES3-20.</title>
        <authorList>
            <person name="Xu D."/>
            <person name="Yao R."/>
            <person name="Zheng S."/>
        </authorList>
    </citation>
    <scope>NUCLEOTIDE SEQUENCE [LARGE SCALE GENOMIC DNA]</scope>
    <source>
        <strain evidence="1 2">ES3-20</strain>
    </source>
</reference>
<comment type="caution">
    <text evidence="1">The sequence shown here is derived from an EMBL/GenBank/DDBJ whole genome shotgun (WGS) entry which is preliminary data.</text>
</comment>
<protein>
    <submittedName>
        <fullName evidence="1">Uncharacterized protein</fullName>
    </submittedName>
</protein>
<name>A0A3R7HFZ7_9BURK</name>